<reference evidence="2" key="1">
    <citation type="journal article" date="1997" name="Nucleic Acids Res.">
        <title>tRNAscan-SE: a program for improved detection of transfer RNA genes in genomic sequence.</title>
        <authorList>
            <person name="Lowe T.M."/>
            <person name="Eddy S.R."/>
        </authorList>
    </citation>
    <scope>NUCLEOTIDE SEQUENCE [LARGE SCALE GENOMIC DNA]</scope>
    <source>
        <strain evidence="2">r\B97-61/B2</strain>
    </source>
</reference>
<reference evidence="3" key="2">
    <citation type="submission" date="2025-08" db="UniProtKB">
        <authorList>
            <consortium name="RefSeq"/>
        </authorList>
    </citation>
    <scope>IDENTIFICATION</scope>
</reference>
<evidence type="ECO:0000256" key="1">
    <source>
        <dbReference type="SAM" id="Phobius"/>
    </source>
</evidence>
<gene>
    <name evidence="3" type="primary">LOC108660924</name>
</gene>
<evidence type="ECO:0000313" key="3">
    <source>
        <dbReference type="RefSeq" id="XP_017970837.1"/>
    </source>
</evidence>
<sequence length="228" mass="25484">MGSCYKEIIPAASRDQLPIAIDGEADLIGQEMAKDDEIDLVLQEIQMLENAPDGPLLAMANNQEGWRLKDVLTWVFPITSFTLELPSAVFDQLSSKDHSHYAHIVMLISFIALVACIAELIYKGKKERVTWQPRDRVPWFHCRQTGKPFCSLWEIIGFACAFLQCVVTAINYSFISRHLDGPIKTSALPILFAFGLLCSKYFEKPGRNRGGRPNGGSEADLVQVLVEP</sequence>
<keyword evidence="1" id="KW-0472">Membrane</keyword>
<proteinExistence type="predicted"/>
<dbReference type="Gramene" id="Tc02v2_t001700.1">
    <property type="protein sequence ID" value="Tc02v2_p001700.1"/>
    <property type="gene ID" value="Tc02v2_g001700"/>
</dbReference>
<name>A0AB32VU75_THECC</name>
<keyword evidence="1" id="KW-1133">Transmembrane helix</keyword>
<feature type="transmembrane region" description="Helical" evidence="1">
    <location>
        <begin position="152"/>
        <end position="174"/>
    </location>
</feature>
<evidence type="ECO:0000313" key="2">
    <source>
        <dbReference type="Proteomes" id="UP000694886"/>
    </source>
</evidence>
<dbReference type="KEGG" id="tcc:108660924"/>
<feature type="transmembrane region" description="Helical" evidence="1">
    <location>
        <begin position="101"/>
        <end position="122"/>
    </location>
</feature>
<dbReference type="RefSeq" id="XP_017970837.1">
    <property type="nucleotide sequence ID" value="XM_018115348.1"/>
</dbReference>
<organism evidence="2 3">
    <name type="scientific">Theobroma cacao</name>
    <name type="common">Cacao</name>
    <name type="synonym">Cocoa</name>
    <dbReference type="NCBI Taxonomy" id="3641"/>
    <lineage>
        <taxon>Eukaryota</taxon>
        <taxon>Viridiplantae</taxon>
        <taxon>Streptophyta</taxon>
        <taxon>Embryophyta</taxon>
        <taxon>Tracheophyta</taxon>
        <taxon>Spermatophyta</taxon>
        <taxon>Magnoliopsida</taxon>
        <taxon>eudicotyledons</taxon>
        <taxon>Gunneridae</taxon>
        <taxon>Pentapetalae</taxon>
        <taxon>rosids</taxon>
        <taxon>malvids</taxon>
        <taxon>Malvales</taxon>
        <taxon>Malvaceae</taxon>
        <taxon>Byttnerioideae</taxon>
        <taxon>Theobroma</taxon>
    </lineage>
</organism>
<feature type="transmembrane region" description="Helical" evidence="1">
    <location>
        <begin position="186"/>
        <end position="202"/>
    </location>
</feature>
<dbReference type="GeneID" id="108660924"/>
<protein>
    <submittedName>
        <fullName evidence="3">Uncharacterized protein LOC108660924</fullName>
    </submittedName>
</protein>
<dbReference type="AlphaFoldDB" id="A0AB32VU75"/>
<keyword evidence="1" id="KW-0812">Transmembrane</keyword>
<dbReference type="PANTHER" id="PTHR48473:SF1">
    <property type="entry name" value="TIR DOMAIN-CONTAINING PROTEIN"/>
    <property type="match status" value="1"/>
</dbReference>
<feature type="transmembrane region" description="Helical" evidence="1">
    <location>
        <begin position="71"/>
        <end position="89"/>
    </location>
</feature>
<dbReference type="Proteomes" id="UP000694886">
    <property type="component" value="Chromosome 2"/>
</dbReference>
<dbReference type="PANTHER" id="PTHR48473">
    <property type="entry name" value="TIR DOMAIN-CONTAINING PROTEIN"/>
    <property type="match status" value="1"/>
</dbReference>
<accession>A0AB32VU75</accession>